<feature type="domain" description="Ammonium transporter AmtB-like" evidence="10">
    <location>
        <begin position="59"/>
        <end position="466"/>
    </location>
</feature>
<dbReference type="GO" id="GO:0005886">
    <property type="term" value="C:plasma membrane"/>
    <property type="evidence" value="ECO:0007669"/>
    <property type="project" value="UniProtKB-SubCell"/>
</dbReference>
<comment type="similarity">
    <text evidence="2 8">Belongs to the ammonia transporter channel (TC 1.A.11.2) family.</text>
</comment>
<dbReference type="PANTHER" id="PTHR11730">
    <property type="entry name" value="AMMONIUM TRANSPORTER"/>
    <property type="match status" value="1"/>
</dbReference>
<organism evidence="11 12">
    <name type="scientific">Tumidithrix elongata BACA0141</name>
    <dbReference type="NCBI Taxonomy" id="2716417"/>
    <lineage>
        <taxon>Bacteria</taxon>
        <taxon>Bacillati</taxon>
        <taxon>Cyanobacteriota</taxon>
        <taxon>Cyanophyceae</taxon>
        <taxon>Pseudanabaenales</taxon>
        <taxon>Pseudanabaenaceae</taxon>
        <taxon>Tumidithrix</taxon>
        <taxon>Tumidithrix elongata</taxon>
    </lineage>
</organism>
<evidence type="ECO:0000256" key="3">
    <source>
        <dbReference type="ARBA" id="ARBA00022448"/>
    </source>
</evidence>
<dbReference type="Proteomes" id="UP001333818">
    <property type="component" value="Unassembled WGS sequence"/>
</dbReference>
<feature type="transmembrane region" description="Helical" evidence="8">
    <location>
        <begin position="288"/>
        <end position="314"/>
    </location>
</feature>
<keyword evidence="7 8" id="KW-0924">Ammonia transport</keyword>
<keyword evidence="5 8" id="KW-1133">Transmembrane helix</keyword>
<keyword evidence="9" id="KW-0732">Signal</keyword>
<feature type="transmembrane region" description="Helical" evidence="8">
    <location>
        <begin position="415"/>
        <end position="438"/>
    </location>
</feature>
<name>A0AAW9PYR6_9CYAN</name>
<dbReference type="Gene3D" id="1.10.3430.10">
    <property type="entry name" value="Ammonium transporter AmtB like domains"/>
    <property type="match status" value="1"/>
</dbReference>
<evidence type="ECO:0000256" key="9">
    <source>
        <dbReference type="SAM" id="SignalP"/>
    </source>
</evidence>
<dbReference type="InterPro" id="IPR001905">
    <property type="entry name" value="Ammonium_transpt"/>
</dbReference>
<proteinExistence type="inferred from homology"/>
<dbReference type="GO" id="GO:0008519">
    <property type="term" value="F:ammonium channel activity"/>
    <property type="evidence" value="ECO:0007669"/>
    <property type="project" value="InterPro"/>
</dbReference>
<dbReference type="SUPFAM" id="SSF111352">
    <property type="entry name" value="Ammonium transporter"/>
    <property type="match status" value="1"/>
</dbReference>
<evidence type="ECO:0000256" key="7">
    <source>
        <dbReference type="ARBA" id="ARBA00023177"/>
    </source>
</evidence>
<protein>
    <recommendedName>
        <fullName evidence="8">Ammonium transporter</fullName>
    </recommendedName>
</protein>
<evidence type="ECO:0000256" key="2">
    <source>
        <dbReference type="ARBA" id="ARBA00005887"/>
    </source>
</evidence>
<feature type="transmembrane region" description="Helical" evidence="8">
    <location>
        <begin position="258"/>
        <end position="276"/>
    </location>
</feature>
<comment type="caution">
    <text evidence="11">The sequence shown here is derived from an EMBL/GenBank/DDBJ whole genome shotgun (WGS) entry which is preliminary data.</text>
</comment>
<keyword evidence="12" id="KW-1185">Reference proteome</keyword>
<evidence type="ECO:0000259" key="10">
    <source>
        <dbReference type="Pfam" id="PF00909"/>
    </source>
</evidence>
<reference evidence="11" key="1">
    <citation type="submission" date="2024-01" db="EMBL/GenBank/DDBJ databases">
        <title>Bank of Algae and Cyanobacteria of the Azores (BACA) strain genomes.</title>
        <authorList>
            <person name="Luz R."/>
            <person name="Cordeiro R."/>
            <person name="Fonseca A."/>
            <person name="Goncalves V."/>
        </authorList>
    </citation>
    <scope>NUCLEOTIDE SEQUENCE</scope>
    <source>
        <strain evidence="11">BACA0141</strain>
    </source>
</reference>
<keyword evidence="6 8" id="KW-0472">Membrane</keyword>
<dbReference type="Pfam" id="PF00909">
    <property type="entry name" value="Ammonium_transp"/>
    <property type="match status" value="1"/>
</dbReference>
<keyword evidence="4 8" id="KW-0812">Transmembrane</keyword>
<keyword evidence="3 8" id="KW-0813">Transport</keyword>
<gene>
    <name evidence="11" type="ORF">V2H45_02615</name>
</gene>
<feature type="transmembrane region" description="Helical" evidence="8">
    <location>
        <begin position="321"/>
        <end position="343"/>
    </location>
</feature>
<feature type="transmembrane region" description="Helical" evidence="8">
    <location>
        <begin position="188"/>
        <end position="207"/>
    </location>
</feature>
<dbReference type="GO" id="GO:0097272">
    <property type="term" value="P:ammonium homeostasis"/>
    <property type="evidence" value="ECO:0007669"/>
    <property type="project" value="TreeGrafter"/>
</dbReference>
<comment type="subcellular location">
    <subcellularLocation>
        <location evidence="8">Cell membrane</location>
        <topology evidence="8">Multi-pass membrane protein</topology>
    </subcellularLocation>
    <subcellularLocation>
        <location evidence="1">Membrane</location>
        <topology evidence="1">Multi-pass membrane protein</topology>
    </subcellularLocation>
</comment>
<feature type="signal peptide" evidence="9">
    <location>
        <begin position="1"/>
        <end position="35"/>
    </location>
</feature>
<dbReference type="PANTHER" id="PTHR11730:SF6">
    <property type="entry name" value="AMMONIUM TRANSPORTER"/>
    <property type="match status" value="1"/>
</dbReference>
<feature type="chain" id="PRO_5043835815" description="Ammonium transporter" evidence="9">
    <location>
        <begin position="36"/>
        <end position="498"/>
    </location>
</feature>
<dbReference type="EMBL" id="JAZBJZ010000006">
    <property type="protein sequence ID" value="MEE3715633.1"/>
    <property type="molecule type" value="Genomic_DNA"/>
</dbReference>
<evidence type="ECO:0000313" key="12">
    <source>
        <dbReference type="Proteomes" id="UP001333818"/>
    </source>
</evidence>
<evidence type="ECO:0000256" key="5">
    <source>
        <dbReference type="ARBA" id="ARBA00022989"/>
    </source>
</evidence>
<evidence type="ECO:0000256" key="6">
    <source>
        <dbReference type="ARBA" id="ARBA00023136"/>
    </source>
</evidence>
<evidence type="ECO:0000313" key="11">
    <source>
        <dbReference type="EMBL" id="MEE3715633.1"/>
    </source>
</evidence>
<evidence type="ECO:0000256" key="8">
    <source>
        <dbReference type="RuleBase" id="RU362002"/>
    </source>
</evidence>
<feature type="transmembrane region" description="Helical" evidence="8">
    <location>
        <begin position="375"/>
        <end position="395"/>
    </location>
</feature>
<dbReference type="FunFam" id="1.10.3430.10:FF:000008">
    <property type="entry name" value="Ammonium transporter"/>
    <property type="match status" value="1"/>
</dbReference>
<accession>A0AAW9PYR6</accession>
<evidence type="ECO:0000256" key="4">
    <source>
        <dbReference type="ARBA" id="ARBA00022692"/>
    </source>
</evidence>
<evidence type="ECO:0000256" key="1">
    <source>
        <dbReference type="ARBA" id="ARBA00004141"/>
    </source>
</evidence>
<feature type="transmembrane region" description="Helical" evidence="8">
    <location>
        <begin position="102"/>
        <end position="122"/>
    </location>
</feature>
<sequence>MKPAITKKKRHLPKLLALSIGSMIFAVFAPTVVHAADPATIDSLTKTTTDMKVSIDTTWVLISGFLVFFMQCGFAMLEAGLVRQTGVVNTLIENFIDAATTILGWWATGFAIAFGTSANGFYGTDNFFLSQAISTASDGTLTYAMGAGGSSVQISTFTLFFFQFAFAATASTITTGSMAERTDFIGDLIYSTVMGAFSYPIIVHWAWNSGGWLDKLYYHDFAGSSVVHAVGGFTALVGAIMLGPRANRVWGQMPPAHNLGYATIGTMILWFGWYGFNPGSALTMSNPGLVSLVTINTSLAAAAGAMTALIYVYIRFKQWHLFCALNGSLAGLVAITGGCAFLMPWAAVLIGAIAGVIVIVAVDVVEWFEIDDPVGAFAVHGCCGSFGIIAIGFLGDPRLTLNQKSGLLLGGGFDLLGVQLGGLVAIVAFTSAFAFLMFGTLKMLGLLRVNPEADRVGIDVYEHGASVWPDVYPIDDLQDDAEDEYEDEENTSLRSLKN</sequence>
<dbReference type="NCBIfam" id="TIGR00836">
    <property type="entry name" value="amt"/>
    <property type="match status" value="1"/>
</dbReference>
<feature type="transmembrane region" description="Helical" evidence="8">
    <location>
        <begin position="142"/>
        <end position="167"/>
    </location>
</feature>
<dbReference type="PROSITE" id="PS01219">
    <property type="entry name" value="AMMONIUM_TRANSP"/>
    <property type="match status" value="1"/>
</dbReference>
<dbReference type="InterPro" id="IPR029020">
    <property type="entry name" value="Ammonium/urea_transptr"/>
</dbReference>
<dbReference type="RefSeq" id="WP_330482057.1">
    <property type="nucleotide sequence ID" value="NZ_JAZBJZ010000006.1"/>
</dbReference>
<feature type="transmembrane region" description="Helical" evidence="8">
    <location>
        <begin position="349"/>
        <end position="368"/>
    </location>
</feature>
<dbReference type="InterPro" id="IPR018047">
    <property type="entry name" value="Ammonium_transpt_CS"/>
</dbReference>
<dbReference type="InterPro" id="IPR024041">
    <property type="entry name" value="NH4_transpt_AmtB-like_dom"/>
</dbReference>
<dbReference type="AlphaFoldDB" id="A0AAW9PYR6"/>
<feature type="transmembrane region" description="Helical" evidence="8">
    <location>
        <begin position="227"/>
        <end position="246"/>
    </location>
</feature>
<feature type="transmembrane region" description="Helical" evidence="8">
    <location>
        <begin position="59"/>
        <end position="81"/>
    </location>
</feature>